<dbReference type="OrthoDB" id="540797at2759"/>
<comment type="caution">
    <text evidence="2">The sequence shown here is derived from an EMBL/GenBank/DDBJ whole genome shotgun (WGS) entry which is preliminary data.</text>
</comment>
<sequence>MLGQPSATVTAGVGRRSAALPPCPPRTGTPAGPSPHTCGSGAPATSGASCGPAARALGERARPGVVAPAPRGTVCRATRLPTRGRPPLRLQTRPTQDGQVAGEEPGEVAEVPLPGVVRVTCVQDVPRFDLPLLLGNFRSSTCNAVAVAHAGERYLLAPSASVAYGSQ</sequence>
<dbReference type="Proteomes" id="UP000236333">
    <property type="component" value="Unassembled WGS sequence"/>
</dbReference>
<feature type="region of interest" description="Disordered" evidence="1">
    <location>
        <begin position="1"/>
        <end position="52"/>
    </location>
</feature>
<reference evidence="2 3" key="1">
    <citation type="journal article" date="2017" name="Mol. Biol. Evol.">
        <title>The 4-celled Tetrabaena socialis nuclear genome reveals the essential components for genetic control of cell number at the origin of multicellularity in the volvocine lineage.</title>
        <authorList>
            <person name="Featherston J."/>
            <person name="Arakaki Y."/>
            <person name="Hanschen E.R."/>
            <person name="Ferris P.J."/>
            <person name="Michod R.E."/>
            <person name="Olson B.J.S.C."/>
            <person name="Nozaki H."/>
            <person name="Durand P.M."/>
        </authorList>
    </citation>
    <scope>NUCLEOTIDE SEQUENCE [LARGE SCALE GENOMIC DNA]</scope>
    <source>
        <strain evidence="2 3">NIES-571</strain>
    </source>
</reference>
<feature type="region of interest" description="Disordered" evidence="1">
    <location>
        <begin position="77"/>
        <end position="103"/>
    </location>
</feature>
<organism evidence="2 3">
    <name type="scientific">Tetrabaena socialis</name>
    <dbReference type="NCBI Taxonomy" id="47790"/>
    <lineage>
        <taxon>Eukaryota</taxon>
        <taxon>Viridiplantae</taxon>
        <taxon>Chlorophyta</taxon>
        <taxon>core chlorophytes</taxon>
        <taxon>Chlorophyceae</taxon>
        <taxon>CS clade</taxon>
        <taxon>Chlamydomonadales</taxon>
        <taxon>Tetrabaenaceae</taxon>
        <taxon>Tetrabaena</taxon>
    </lineage>
</organism>
<evidence type="ECO:0000313" key="3">
    <source>
        <dbReference type="Proteomes" id="UP000236333"/>
    </source>
</evidence>
<protein>
    <submittedName>
        <fullName evidence="2">Uncharacterized protein</fullName>
    </submittedName>
</protein>
<evidence type="ECO:0000256" key="1">
    <source>
        <dbReference type="SAM" id="MobiDB-lite"/>
    </source>
</evidence>
<accession>A0A2J7ZPC1</accession>
<name>A0A2J7ZPC1_9CHLO</name>
<keyword evidence="3" id="KW-1185">Reference proteome</keyword>
<proteinExistence type="predicted"/>
<feature type="non-terminal residue" evidence="2">
    <location>
        <position position="167"/>
    </location>
</feature>
<evidence type="ECO:0000313" key="2">
    <source>
        <dbReference type="EMBL" id="PNH02110.1"/>
    </source>
</evidence>
<gene>
    <name evidence="2" type="ORF">TSOC_011936</name>
</gene>
<dbReference type="EMBL" id="PGGS01000720">
    <property type="protein sequence ID" value="PNH02110.1"/>
    <property type="molecule type" value="Genomic_DNA"/>
</dbReference>
<dbReference type="AlphaFoldDB" id="A0A2J7ZPC1"/>